<organism evidence="1 2">
    <name type="scientific">Stylosanthes scabra</name>
    <dbReference type="NCBI Taxonomy" id="79078"/>
    <lineage>
        <taxon>Eukaryota</taxon>
        <taxon>Viridiplantae</taxon>
        <taxon>Streptophyta</taxon>
        <taxon>Embryophyta</taxon>
        <taxon>Tracheophyta</taxon>
        <taxon>Spermatophyta</taxon>
        <taxon>Magnoliopsida</taxon>
        <taxon>eudicotyledons</taxon>
        <taxon>Gunneridae</taxon>
        <taxon>Pentapetalae</taxon>
        <taxon>rosids</taxon>
        <taxon>fabids</taxon>
        <taxon>Fabales</taxon>
        <taxon>Fabaceae</taxon>
        <taxon>Papilionoideae</taxon>
        <taxon>50 kb inversion clade</taxon>
        <taxon>dalbergioids sensu lato</taxon>
        <taxon>Dalbergieae</taxon>
        <taxon>Pterocarpus clade</taxon>
        <taxon>Stylosanthes</taxon>
    </lineage>
</organism>
<dbReference type="NCBIfam" id="TIGR01640">
    <property type="entry name" value="F_box_assoc_1"/>
    <property type="match status" value="1"/>
</dbReference>
<gene>
    <name evidence="1" type="ORF">PIB30_093354</name>
</gene>
<dbReference type="SUPFAM" id="SSF81383">
    <property type="entry name" value="F-box domain"/>
    <property type="match status" value="1"/>
</dbReference>
<dbReference type="Proteomes" id="UP001341840">
    <property type="component" value="Unassembled WGS sequence"/>
</dbReference>
<reference evidence="1 2" key="1">
    <citation type="journal article" date="2023" name="Plants (Basel)">
        <title>Bridging the Gap: Combining Genomics and Transcriptomics Approaches to Understand Stylosanthes scabra, an Orphan Legume from the Brazilian Caatinga.</title>
        <authorList>
            <person name="Ferreira-Neto J.R.C."/>
            <person name="da Silva M.D."/>
            <person name="Binneck E."/>
            <person name="de Melo N.F."/>
            <person name="da Silva R.H."/>
            <person name="de Melo A.L.T.M."/>
            <person name="Pandolfi V."/>
            <person name="Bustamante F.O."/>
            <person name="Brasileiro-Vidal A.C."/>
            <person name="Benko-Iseppon A.M."/>
        </authorList>
    </citation>
    <scope>NUCLEOTIDE SEQUENCE [LARGE SCALE GENOMIC DNA]</scope>
    <source>
        <tissue evidence="1">Leaves</tissue>
    </source>
</reference>
<comment type="caution">
    <text evidence="1">The sequence shown here is derived from an EMBL/GenBank/DDBJ whole genome shotgun (WGS) entry which is preliminary data.</text>
</comment>
<dbReference type="PANTHER" id="PTHR31672:SF13">
    <property type="entry name" value="F-BOX PROTEIN CPR30-LIKE"/>
    <property type="match status" value="1"/>
</dbReference>
<keyword evidence="2" id="KW-1185">Reference proteome</keyword>
<name>A0ABU6RVJ2_9FABA</name>
<dbReference type="InterPro" id="IPR050796">
    <property type="entry name" value="SCF_F-box_component"/>
</dbReference>
<protein>
    <recommendedName>
        <fullName evidence="3">F-box domain-containing protein</fullName>
    </recommendedName>
</protein>
<sequence length="425" mass="49199">MSEQIDMAKGKRTKRSRLPYLGEDVLFKIFTKCHPKTIGRLRMLSHHWNDRLRGPVFARLNWRENDERDKSLMVGCGYTSYNDKSHWAVAVSAKDGAVSDVRVPIQLEDYGYYSIIGSDRGNLCVKFSKTGEQVEFMVWNPLTKVVAEVDDQSFNYWGYSVSVYAFGYLSDGWQYRVVYLFKKMYSNKKFNWLKWNSLERYWSQKGEFEYDIHKIGPTSVVISGVVYWIGWGGIMNTHPTHLIGFFLEDATFFQDEIPEGNRREFHSIAKLNKGLAFVAYQDVAYQRQVEVWSIECTEDRKFLWQKLYNIQDFGIPHIPSILHRDEVISVMDIRSTMSGSNDDRRTELVISKMKQIGGARNIIYHNGWQMNGNGRSHKKIQAFTSYAQDVNVTPGLVNPNLLVTQTTGNYSVNSLRYSNSVGFSD</sequence>
<evidence type="ECO:0000313" key="1">
    <source>
        <dbReference type="EMBL" id="MED6127992.1"/>
    </source>
</evidence>
<evidence type="ECO:0000313" key="2">
    <source>
        <dbReference type="Proteomes" id="UP001341840"/>
    </source>
</evidence>
<evidence type="ECO:0008006" key="3">
    <source>
        <dbReference type="Google" id="ProtNLM"/>
    </source>
</evidence>
<dbReference type="PANTHER" id="PTHR31672">
    <property type="entry name" value="BNACNNG10540D PROTEIN"/>
    <property type="match status" value="1"/>
</dbReference>
<dbReference type="InterPro" id="IPR017451">
    <property type="entry name" value="F-box-assoc_interact_dom"/>
</dbReference>
<accession>A0ABU6RVJ2</accession>
<dbReference type="CDD" id="cd09917">
    <property type="entry name" value="F-box_SF"/>
    <property type="match status" value="1"/>
</dbReference>
<proteinExistence type="predicted"/>
<dbReference type="InterPro" id="IPR036047">
    <property type="entry name" value="F-box-like_dom_sf"/>
</dbReference>
<dbReference type="EMBL" id="JASCZI010032195">
    <property type="protein sequence ID" value="MED6127992.1"/>
    <property type="molecule type" value="Genomic_DNA"/>
</dbReference>